<dbReference type="EMBL" id="NIHS01000026">
    <property type="protein sequence ID" value="PLT71330.1"/>
    <property type="molecule type" value="Genomic_DNA"/>
</dbReference>
<evidence type="ECO:0000313" key="10">
    <source>
        <dbReference type="Proteomes" id="UP000234891"/>
    </source>
</evidence>
<dbReference type="Proteomes" id="UP000234849">
    <property type="component" value="Unassembled WGS sequence"/>
</dbReference>
<evidence type="ECO:0000313" key="7">
    <source>
        <dbReference type="EMBL" id="PLT80166.1"/>
    </source>
</evidence>
<sequence>MSKLFFEMTETEAQLQNILNSLEYAQYQMSTGINGYGNGTMTREEHQETERSVLSSLVVAMSGIQKLIGEYASLEEDGLLPEMAAEEIMQINAESVDQYEAIQKAFRLGMEKAKSENVVEHPVYGSEDMEELRQCVLIDLEDCMTKDRETGEKGEALCMTFQNEEGKYIIIKHTITNLFFIFKA</sequence>
<reference evidence="8 9" key="1">
    <citation type="journal article" date="2017" name="Genome Med.">
        <title>A novel Ruminococcus gnavus clade enriched in inflammatory bowel disease patients.</title>
        <authorList>
            <person name="Hall A.B."/>
            <person name="Yassour M."/>
            <person name="Sauk J."/>
            <person name="Garner A."/>
            <person name="Jiang X."/>
            <person name="Arthur T."/>
            <person name="Lagoudas G.K."/>
            <person name="Vatanen T."/>
            <person name="Fornelos N."/>
            <person name="Wilson R."/>
            <person name="Bertha M."/>
            <person name="Cohen M."/>
            <person name="Garber J."/>
            <person name="Khalili H."/>
            <person name="Gevers D."/>
            <person name="Ananthakrishnan A.N."/>
            <person name="Kugathasan S."/>
            <person name="Lander E.S."/>
            <person name="Blainey P."/>
            <person name="Vlamakis H."/>
            <person name="Xavier R.J."/>
            <person name="Huttenhower C."/>
        </authorList>
    </citation>
    <scope>NUCLEOTIDE SEQUENCE [LARGE SCALE GENOMIC DNA]</scope>
    <source>
        <strain evidence="4 9">RJX1118</strain>
        <strain evidence="5 10">RJX1124</strain>
        <strain evidence="6 11">RJX1125</strain>
        <strain evidence="7 8">RJX1128</strain>
    </source>
</reference>
<dbReference type="Proteomes" id="UP000234891">
    <property type="component" value="Unassembled WGS sequence"/>
</dbReference>
<reference evidence="1" key="2">
    <citation type="submission" date="2022-11" db="EMBL/GenBank/DDBJ databases">
        <title>Temperate bacteriophages infecting mucin-degrading bacterium Ruminococcus gnavus from the human gut.</title>
        <authorList>
            <person name="Buttimer C."/>
        </authorList>
    </citation>
    <scope>NUCLEOTIDE SEQUENCE</scope>
    <source>
        <strain evidence="1">CCUG 49994</strain>
        <strain evidence="2">CCUG 52279</strain>
    </source>
</reference>
<dbReference type="EMBL" id="JAPRBD010000002">
    <property type="protein sequence ID" value="MCZ0688878.1"/>
    <property type="molecule type" value="Genomic_DNA"/>
</dbReference>
<organism evidence="4 9">
    <name type="scientific">Mediterraneibacter gnavus</name>
    <name type="common">Ruminococcus gnavus</name>
    <dbReference type="NCBI Taxonomy" id="33038"/>
    <lineage>
        <taxon>Bacteria</taxon>
        <taxon>Bacillati</taxon>
        <taxon>Bacillota</taxon>
        <taxon>Clostridia</taxon>
        <taxon>Lachnospirales</taxon>
        <taxon>Lachnospiraceae</taxon>
        <taxon>Mediterraneibacter</taxon>
    </lineage>
</organism>
<evidence type="ECO:0000313" key="1">
    <source>
        <dbReference type="EMBL" id="MCZ0666912.1"/>
    </source>
</evidence>
<dbReference type="EMBL" id="NIHT01000002">
    <property type="protein sequence ID" value="PLT77309.1"/>
    <property type="molecule type" value="Genomic_DNA"/>
</dbReference>
<dbReference type="EMBL" id="JAPZED010000002">
    <property type="protein sequence ID" value="MCZ7693080.1"/>
    <property type="molecule type" value="Genomic_DNA"/>
</dbReference>
<proteinExistence type="predicted"/>
<dbReference type="EMBL" id="NIHM01000004">
    <property type="protein sequence ID" value="PLT56895.1"/>
    <property type="molecule type" value="Genomic_DNA"/>
</dbReference>
<name>A0A2N5NKP9_MEDGN</name>
<accession>A0A2N5NKP9</accession>
<reference evidence="3" key="3">
    <citation type="submission" date="2022-12" db="EMBL/GenBank/DDBJ databases">
        <title>Genome of R. gnavus strain RSHDN_123.</title>
        <authorList>
            <person name="Abdugheni R."/>
        </authorList>
    </citation>
    <scope>NUCLEOTIDE SEQUENCE</scope>
    <source>
        <strain evidence="3">RSHDN_123</strain>
    </source>
</reference>
<dbReference type="EMBL" id="JAPRAY010000005">
    <property type="protein sequence ID" value="MCZ0666912.1"/>
    <property type="molecule type" value="Genomic_DNA"/>
</dbReference>
<evidence type="ECO:0000313" key="11">
    <source>
        <dbReference type="Proteomes" id="UP000235093"/>
    </source>
</evidence>
<dbReference type="Proteomes" id="UP000234840">
    <property type="component" value="Unassembled WGS sequence"/>
</dbReference>
<protein>
    <submittedName>
        <fullName evidence="4">Uncharacterized protein</fullName>
    </submittedName>
</protein>
<comment type="caution">
    <text evidence="4">The sequence shown here is derived from an EMBL/GenBank/DDBJ whole genome shotgun (WGS) entry which is preliminary data.</text>
</comment>
<evidence type="ECO:0000313" key="9">
    <source>
        <dbReference type="Proteomes" id="UP000234849"/>
    </source>
</evidence>
<dbReference type="Proteomes" id="UP001148455">
    <property type="component" value="Unassembled WGS sequence"/>
</dbReference>
<dbReference type="EMBL" id="NIHW01000070">
    <property type="protein sequence ID" value="PLT80166.1"/>
    <property type="molecule type" value="Genomic_DNA"/>
</dbReference>
<evidence type="ECO:0000313" key="4">
    <source>
        <dbReference type="EMBL" id="PLT56895.1"/>
    </source>
</evidence>
<evidence type="ECO:0000313" key="5">
    <source>
        <dbReference type="EMBL" id="PLT71330.1"/>
    </source>
</evidence>
<evidence type="ECO:0000313" key="2">
    <source>
        <dbReference type="EMBL" id="MCZ0688878.1"/>
    </source>
</evidence>
<evidence type="ECO:0000313" key="8">
    <source>
        <dbReference type="Proteomes" id="UP000234840"/>
    </source>
</evidence>
<dbReference type="RefSeq" id="WP_101871151.1">
    <property type="nucleotide sequence ID" value="NZ_BAABXV010000001.1"/>
</dbReference>
<dbReference type="Proteomes" id="UP001076974">
    <property type="component" value="Unassembled WGS sequence"/>
</dbReference>
<evidence type="ECO:0000313" key="3">
    <source>
        <dbReference type="EMBL" id="MCZ7693080.1"/>
    </source>
</evidence>
<evidence type="ECO:0000313" key="6">
    <source>
        <dbReference type="EMBL" id="PLT77309.1"/>
    </source>
</evidence>
<dbReference type="Proteomes" id="UP001079535">
    <property type="component" value="Unassembled WGS sequence"/>
</dbReference>
<dbReference type="AlphaFoldDB" id="A0A2N5NKP9"/>
<dbReference type="Proteomes" id="UP000235093">
    <property type="component" value="Unassembled WGS sequence"/>
</dbReference>
<gene>
    <name evidence="4" type="ORF">CDL18_04315</name>
    <name evidence="7" type="ORF">CDL20_14625</name>
    <name evidence="6" type="ORF">CDL23_01585</name>
    <name evidence="5" type="ORF">CDL26_12635</name>
    <name evidence="3" type="ORF">O8D18_03340</name>
    <name evidence="2" type="ORF">OZZ16_02920</name>
    <name evidence="1" type="ORF">OZZ17_05060</name>
</gene>